<keyword evidence="2" id="KW-0472">Membrane</keyword>
<dbReference type="RefSeq" id="WP_185720558.1">
    <property type="nucleotide sequence ID" value="NZ_BAAAWI010000001.1"/>
</dbReference>
<gene>
    <name evidence="3" type="ORF">H6H00_07275</name>
</gene>
<keyword evidence="1" id="KW-0175">Coiled coil</keyword>
<feature type="transmembrane region" description="Helical" evidence="2">
    <location>
        <begin position="12"/>
        <end position="30"/>
    </location>
</feature>
<dbReference type="Proteomes" id="UP000515728">
    <property type="component" value="Chromosome"/>
</dbReference>
<feature type="transmembrane region" description="Helical" evidence="2">
    <location>
        <begin position="42"/>
        <end position="60"/>
    </location>
</feature>
<dbReference type="KEGG" id="ppel:H6H00_07275"/>
<organism evidence="3 4">
    <name type="scientific">Pseudonocardia petroleophila</name>
    <dbReference type="NCBI Taxonomy" id="37331"/>
    <lineage>
        <taxon>Bacteria</taxon>
        <taxon>Bacillati</taxon>
        <taxon>Actinomycetota</taxon>
        <taxon>Actinomycetes</taxon>
        <taxon>Pseudonocardiales</taxon>
        <taxon>Pseudonocardiaceae</taxon>
        <taxon>Pseudonocardia</taxon>
    </lineage>
</organism>
<evidence type="ECO:0000256" key="2">
    <source>
        <dbReference type="SAM" id="Phobius"/>
    </source>
</evidence>
<reference evidence="3 4" key="1">
    <citation type="submission" date="2020-08" db="EMBL/GenBank/DDBJ databases">
        <authorList>
            <person name="Mo P."/>
        </authorList>
    </citation>
    <scope>NUCLEOTIDE SEQUENCE [LARGE SCALE GENOMIC DNA]</scope>
    <source>
        <strain evidence="3 4">CGMCC 4.1532</strain>
    </source>
</reference>
<name>A0A7G7MLS1_9PSEU</name>
<sequence>MSSRKMGRELIQYWPLAATLPIVGILHAILVAVNDTWSAKDWASNIVFAYVVTVATVILANRQARTQRSAAASVTLLEKRSTVAELLGLFSADLRAGTASQIMIEMRAGASAYGSAEKSSRTNYLKFVAHAASDVHRSLTESVRAYTVWETDDWNNLVVEVQELKDEIESAVQRNDDQSLNTYPQLQGRLNELLAVPPVESVIPFEIFRASYENGDVYNRIQVGLKWQVLAEQIQQGAKITVHRAFSVKWFEENTVLSVWCAAPDGGPSDSAAPGAKPVEFDDTRAYMAALEANSTFRVGEMASALGQKPGGKIQTTVLVTLELGPNRLLVLDGNHRAAAIRRGRGDGRPLEVQIVECRITGASLDEQMLPDLRLHPPAS</sequence>
<keyword evidence="2" id="KW-1133">Transmembrane helix</keyword>
<evidence type="ECO:0000313" key="3">
    <source>
        <dbReference type="EMBL" id="QNG53732.1"/>
    </source>
</evidence>
<evidence type="ECO:0000313" key="4">
    <source>
        <dbReference type="Proteomes" id="UP000515728"/>
    </source>
</evidence>
<dbReference type="EMBL" id="CP060131">
    <property type="protein sequence ID" value="QNG53732.1"/>
    <property type="molecule type" value="Genomic_DNA"/>
</dbReference>
<protein>
    <submittedName>
        <fullName evidence="3">Uncharacterized protein</fullName>
    </submittedName>
</protein>
<evidence type="ECO:0000256" key="1">
    <source>
        <dbReference type="SAM" id="Coils"/>
    </source>
</evidence>
<feature type="coiled-coil region" evidence="1">
    <location>
        <begin position="154"/>
        <end position="181"/>
    </location>
</feature>
<accession>A0A7G7MLS1</accession>
<keyword evidence="2" id="KW-0812">Transmembrane</keyword>
<proteinExistence type="predicted"/>
<keyword evidence="4" id="KW-1185">Reference proteome</keyword>
<dbReference type="AlphaFoldDB" id="A0A7G7MLS1"/>